<keyword evidence="2" id="KW-1185">Reference proteome</keyword>
<gene>
    <name evidence="1" type="ORF">L6164_018412</name>
</gene>
<organism evidence="1 2">
    <name type="scientific">Bauhinia variegata</name>
    <name type="common">Purple orchid tree</name>
    <name type="synonym">Phanera variegata</name>
    <dbReference type="NCBI Taxonomy" id="167791"/>
    <lineage>
        <taxon>Eukaryota</taxon>
        <taxon>Viridiplantae</taxon>
        <taxon>Streptophyta</taxon>
        <taxon>Embryophyta</taxon>
        <taxon>Tracheophyta</taxon>
        <taxon>Spermatophyta</taxon>
        <taxon>Magnoliopsida</taxon>
        <taxon>eudicotyledons</taxon>
        <taxon>Gunneridae</taxon>
        <taxon>Pentapetalae</taxon>
        <taxon>rosids</taxon>
        <taxon>fabids</taxon>
        <taxon>Fabales</taxon>
        <taxon>Fabaceae</taxon>
        <taxon>Cercidoideae</taxon>
        <taxon>Cercideae</taxon>
        <taxon>Bauhiniinae</taxon>
        <taxon>Bauhinia</taxon>
    </lineage>
</organism>
<protein>
    <submittedName>
        <fullName evidence="1">Uncharacterized protein</fullName>
    </submittedName>
</protein>
<accession>A0ACB9NEK5</accession>
<evidence type="ECO:0000313" key="2">
    <source>
        <dbReference type="Proteomes" id="UP000828941"/>
    </source>
</evidence>
<dbReference type="Proteomes" id="UP000828941">
    <property type="component" value="Chromosome 7"/>
</dbReference>
<comment type="caution">
    <text evidence="1">The sequence shown here is derived from an EMBL/GenBank/DDBJ whole genome shotgun (WGS) entry which is preliminary data.</text>
</comment>
<proteinExistence type="predicted"/>
<sequence length="335" mass="37475">MCLLRKYIHNFIKENFKSSNSYETSKRAAPEDDPLEGALSPKFHFPPKLESLSSHSAEPAIPNSDLSFNPISEGFLIGGPESFRDMASNLQGRIKNAASTFAYDNQALIAEMRRAIGLMKEIAVNLEKENQSDMVKQLEDAVIGLLTNCEDCAHYSSAVQSVGDSYQPGEELTDFKKLFETEVSKIKANSASDPKKNPLIRQFKEAVWNVHHAGQLMPGEEQEDIVMTSTQCNILNVKCPITGKPVTELVDPVRSVECKHIYEKQAIMHYLRSKQARARCPMAGCPRMLQADKVKCDPMLLVDIDEVRKMNKETATTQRIEDITMPDVEEGYGSN</sequence>
<name>A0ACB9NEK5_BAUVA</name>
<evidence type="ECO:0000313" key="1">
    <source>
        <dbReference type="EMBL" id="KAI4333631.1"/>
    </source>
</evidence>
<reference evidence="1 2" key="1">
    <citation type="journal article" date="2022" name="DNA Res.">
        <title>Chromosomal-level genome assembly of the orchid tree Bauhinia variegata (Leguminosae; Cercidoideae) supports the allotetraploid origin hypothesis of Bauhinia.</title>
        <authorList>
            <person name="Zhong Y."/>
            <person name="Chen Y."/>
            <person name="Zheng D."/>
            <person name="Pang J."/>
            <person name="Liu Y."/>
            <person name="Luo S."/>
            <person name="Meng S."/>
            <person name="Qian L."/>
            <person name="Wei D."/>
            <person name="Dai S."/>
            <person name="Zhou R."/>
        </authorList>
    </citation>
    <scope>NUCLEOTIDE SEQUENCE [LARGE SCALE GENOMIC DNA]</scope>
    <source>
        <strain evidence="1">BV-YZ2020</strain>
    </source>
</reference>
<dbReference type="EMBL" id="CM039432">
    <property type="protein sequence ID" value="KAI4333631.1"/>
    <property type="molecule type" value="Genomic_DNA"/>
</dbReference>